<gene>
    <name evidence="2" type="ORF">ALAG00032_LOCUS3283</name>
</gene>
<dbReference type="Pfam" id="PF08888">
    <property type="entry name" value="HopJ"/>
    <property type="match status" value="1"/>
</dbReference>
<name>A0A7S3JU34_9STRA</name>
<keyword evidence="1" id="KW-1133">Transmembrane helix</keyword>
<dbReference type="InterPro" id="IPR038604">
    <property type="entry name" value="HopJ_sf"/>
</dbReference>
<reference evidence="2" key="1">
    <citation type="submission" date="2021-01" db="EMBL/GenBank/DDBJ databases">
        <authorList>
            <person name="Corre E."/>
            <person name="Pelletier E."/>
            <person name="Niang G."/>
            <person name="Scheremetjew M."/>
            <person name="Finn R."/>
            <person name="Kale V."/>
            <person name="Holt S."/>
            <person name="Cochrane G."/>
            <person name="Meng A."/>
            <person name="Brown T."/>
            <person name="Cohen L."/>
        </authorList>
    </citation>
    <scope>NUCLEOTIDE SEQUENCE</scope>
    <source>
        <strain evidence="2">CCMP1510</strain>
    </source>
</reference>
<keyword evidence="1" id="KW-0472">Membrane</keyword>
<dbReference type="InterPro" id="IPR014984">
    <property type="entry name" value="HopJ"/>
</dbReference>
<organism evidence="2">
    <name type="scientific">Aureoumbra lagunensis</name>
    <dbReference type="NCBI Taxonomy" id="44058"/>
    <lineage>
        <taxon>Eukaryota</taxon>
        <taxon>Sar</taxon>
        <taxon>Stramenopiles</taxon>
        <taxon>Ochrophyta</taxon>
        <taxon>Pelagophyceae</taxon>
        <taxon>Pelagomonadales</taxon>
        <taxon>Aureoumbra</taxon>
    </lineage>
</organism>
<dbReference type="Gene3D" id="3.20.160.10">
    <property type="entry name" value="vpa0580 domain like"/>
    <property type="match status" value="1"/>
</dbReference>
<evidence type="ECO:0000256" key="1">
    <source>
        <dbReference type="SAM" id="Phobius"/>
    </source>
</evidence>
<accession>A0A7S3JU34</accession>
<proteinExistence type="predicted"/>
<sequence length="173" mass="18953">MHAYALIPWFIMVCNMCMGFVPLPFNMATPPLVKSLRSSLEMGDAIAKLQALSAFLQKLRNDDEVIDIKETLEVIEGLYDYSPKPFSIGDEISNEAGQNEGSAKILSFVKLAGVEDLDITLRCFGSAYKDVLADPEGESHQNIRALMKLGLDAIEFPQGVALSPRQAQGDMPS</sequence>
<dbReference type="AlphaFoldDB" id="A0A7S3JU34"/>
<protein>
    <submittedName>
        <fullName evidence="2">Uncharacterized protein</fullName>
    </submittedName>
</protein>
<keyword evidence="1" id="KW-0812">Transmembrane</keyword>
<feature type="transmembrane region" description="Helical" evidence="1">
    <location>
        <begin position="6"/>
        <end position="25"/>
    </location>
</feature>
<evidence type="ECO:0000313" key="2">
    <source>
        <dbReference type="EMBL" id="CAE0362542.1"/>
    </source>
</evidence>
<dbReference type="EMBL" id="HBIJ01004648">
    <property type="protein sequence ID" value="CAE0362542.1"/>
    <property type="molecule type" value="Transcribed_RNA"/>
</dbReference>